<evidence type="ECO:0000313" key="2">
    <source>
        <dbReference type="EMBL" id="THV02266.1"/>
    </source>
</evidence>
<gene>
    <name evidence="2" type="ORF">K435DRAFT_775634</name>
</gene>
<sequence>KRKIILSKETRPPPADTPPRPASGPTKLNEATSPSLSNETQTSTLLTESADLSGQLRDAKQGVDKGTSRKEVSKEEQEREDLSPGA</sequence>
<proteinExistence type="predicted"/>
<organism evidence="2 3">
    <name type="scientific">Dendrothele bispora (strain CBS 962.96)</name>
    <dbReference type="NCBI Taxonomy" id="1314807"/>
    <lineage>
        <taxon>Eukaryota</taxon>
        <taxon>Fungi</taxon>
        <taxon>Dikarya</taxon>
        <taxon>Basidiomycota</taxon>
        <taxon>Agaricomycotina</taxon>
        <taxon>Agaricomycetes</taxon>
        <taxon>Agaricomycetidae</taxon>
        <taxon>Agaricales</taxon>
        <taxon>Agaricales incertae sedis</taxon>
        <taxon>Dendrothele</taxon>
    </lineage>
</organism>
<feature type="compositionally biased region" description="Basic and acidic residues" evidence="1">
    <location>
        <begin position="1"/>
        <end position="11"/>
    </location>
</feature>
<reference evidence="2 3" key="1">
    <citation type="journal article" date="2019" name="Nat. Ecol. Evol.">
        <title>Megaphylogeny resolves global patterns of mushroom evolution.</title>
        <authorList>
            <person name="Varga T."/>
            <person name="Krizsan K."/>
            <person name="Foldi C."/>
            <person name="Dima B."/>
            <person name="Sanchez-Garcia M."/>
            <person name="Sanchez-Ramirez S."/>
            <person name="Szollosi G.J."/>
            <person name="Szarkandi J.G."/>
            <person name="Papp V."/>
            <person name="Albert L."/>
            <person name="Andreopoulos W."/>
            <person name="Angelini C."/>
            <person name="Antonin V."/>
            <person name="Barry K.W."/>
            <person name="Bougher N.L."/>
            <person name="Buchanan P."/>
            <person name="Buyck B."/>
            <person name="Bense V."/>
            <person name="Catcheside P."/>
            <person name="Chovatia M."/>
            <person name="Cooper J."/>
            <person name="Damon W."/>
            <person name="Desjardin D."/>
            <person name="Finy P."/>
            <person name="Geml J."/>
            <person name="Haridas S."/>
            <person name="Hughes K."/>
            <person name="Justo A."/>
            <person name="Karasinski D."/>
            <person name="Kautmanova I."/>
            <person name="Kiss B."/>
            <person name="Kocsube S."/>
            <person name="Kotiranta H."/>
            <person name="LaButti K.M."/>
            <person name="Lechner B.E."/>
            <person name="Liimatainen K."/>
            <person name="Lipzen A."/>
            <person name="Lukacs Z."/>
            <person name="Mihaltcheva S."/>
            <person name="Morgado L.N."/>
            <person name="Niskanen T."/>
            <person name="Noordeloos M.E."/>
            <person name="Ohm R.A."/>
            <person name="Ortiz-Santana B."/>
            <person name="Ovrebo C."/>
            <person name="Racz N."/>
            <person name="Riley R."/>
            <person name="Savchenko A."/>
            <person name="Shiryaev A."/>
            <person name="Soop K."/>
            <person name="Spirin V."/>
            <person name="Szebenyi C."/>
            <person name="Tomsovsky M."/>
            <person name="Tulloss R.E."/>
            <person name="Uehling J."/>
            <person name="Grigoriev I.V."/>
            <person name="Vagvolgyi C."/>
            <person name="Papp T."/>
            <person name="Martin F.M."/>
            <person name="Miettinen O."/>
            <person name="Hibbett D.S."/>
            <person name="Nagy L.G."/>
        </authorList>
    </citation>
    <scope>NUCLEOTIDE SEQUENCE [LARGE SCALE GENOMIC DNA]</scope>
    <source>
        <strain evidence="2 3">CBS 962.96</strain>
    </source>
</reference>
<feature type="region of interest" description="Disordered" evidence="1">
    <location>
        <begin position="1"/>
        <end position="86"/>
    </location>
</feature>
<accession>A0A4V4HHC9</accession>
<dbReference type="EMBL" id="ML179078">
    <property type="protein sequence ID" value="THV02266.1"/>
    <property type="molecule type" value="Genomic_DNA"/>
</dbReference>
<evidence type="ECO:0000313" key="3">
    <source>
        <dbReference type="Proteomes" id="UP000297245"/>
    </source>
</evidence>
<feature type="non-terminal residue" evidence="2">
    <location>
        <position position="1"/>
    </location>
</feature>
<feature type="compositionally biased region" description="Pro residues" evidence="1">
    <location>
        <begin position="12"/>
        <end position="22"/>
    </location>
</feature>
<keyword evidence="3" id="KW-1185">Reference proteome</keyword>
<feature type="compositionally biased region" description="Basic and acidic residues" evidence="1">
    <location>
        <begin position="57"/>
        <end position="86"/>
    </location>
</feature>
<protein>
    <submittedName>
        <fullName evidence="2">Uncharacterized protein</fullName>
    </submittedName>
</protein>
<dbReference type="AlphaFoldDB" id="A0A4V4HHC9"/>
<feature type="compositionally biased region" description="Polar residues" evidence="1">
    <location>
        <begin position="29"/>
        <end position="52"/>
    </location>
</feature>
<evidence type="ECO:0000256" key="1">
    <source>
        <dbReference type="SAM" id="MobiDB-lite"/>
    </source>
</evidence>
<name>A0A4V4HHC9_DENBC</name>
<dbReference type="Proteomes" id="UP000297245">
    <property type="component" value="Unassembled WGS sequence"/>
</dbReference>